<evidence type="ECO:0000256" key="8">
    <source>
        <dbReference type="ARBA" id="ARBA00023069"/>
    </source>
</evidence>
<protein>
    <recommendedName>
        <fullName evidence="4">Meiosis-specific nuclear structural protein 1</fullName>
    </recommendedName>
</protein>
<dbReference type="EMBL" id="HBIP01002426">
    <property type="protein sequence ID" value="CAE0485969.1"/>
    <property type="molecule type" value="Transcribed_RNA"/>
</dbReference>
<evidence type="ECO:0000256" key="7">
    <source>
        <dbReference type="ARBA" id="ARBA00023054"/>
    </source>
</evidence>
<evidence type="ECO:0000256" key="6">
    <source>
        <dbReference type="ARBA" id="ARBA00022846"/>
    </source>
</evidence>
<dbReference type="AlphaFoldDB" id="A0A7S3QLB5"/>
<feature type="domain" description="Trichohyalin-plectin-homology" evidence="16">
    <location>
        <begin position="124"/>
        <end position="473"/>
    </location>
</feature>
<evidence type="ECO:0000256" key="1">
    <source>
        <dbReference type="ARBA" id="ARBA00004123"/>
    </source>
</evidence>
<feature type="coiled-coil region" evidence="14">
    <location>
        <begin position="426"/>
        <end position="455"/>
    </location>
</feature>
<name>A0A7S3QLB5_DUNTE</name>
<keyword evidence="6" id="KW-0282">Flagellum</keyword>
<comment type="similarity">
    <text evidence="3">Belongs to the MNS1 family.</text>
</comment>
<evidence type="ECO:0000259" key="16">
    <source>
        <dbReference type="Pfam" id="PF13868"/>
    </source>
</evidence>
<dbReference type="Pfam" id="PF13868">
    <property type="entry name" value="TPH"/>
    <property type="match status" value="1"/>
</dbReference>
<keyword evidence="11" id="KW-0469">Meiosis</keyword>
<organism evidence="17">
    <name type="scientific">Dunaliella tertiolecta</name>
    <name type="common">Green alga</name>
    <dbReference type="NCBI Taxonomy" id="3047"/>
    <lineage>
        <taxon>Eukaryota</taxon>
        <taxon>Viridiplantae</taxon>
        <taxon>Chlorophyta</taxon>
        <taxon>core chlorophytes</taxon>
        <taxon>Chlorophyceae</taxon>
        <taxon>CS clade</taxon>
        <taxon>Chlamydomonadales</taxon>
        <taxon>Dunaliellaceae</taxon>
        <taxon>Dunaliella</taxon>
    </lineage>
</organism>
<keyword evidence="9" id="KW-0206">Cytoskeleton</keyword>
<feature type="compositionally biased region" description="Basic and acidic residues" evidence="15">
    <location>
        <begin position="22"/>
        <end position="35"/>
    </location>
</feature>
<comment type="function">
    <text evidence="13">Microtubule inner protein (MIP) part of the dynein-decorated doublet microtubules (DMTs) in cilia axoneme, which is required for motile cilia beating. May play a role in the control of meiotic division and germ cell differentiation through regulation of pairing and recombination during meiosis. Required for sperm flagella assembly. May play a role in the assembly and function of the outer dynein arm-docking complex (ODA-DC). ODA-DC mediates outer dynein arms (ODA) binding onto the axonemal doublet microtubules.</text>
</comment>
<evidence type="ECO:0000256" key="9">
    <source>
        <dbReference type="ARBA" id="ARBA00023212"/>
    </source>
</evidence>
<dbReference type="InterPro" id="IPR043597">
    <property type="entry name" value="TPH_dom"/>
</dbReference>
<evidence type="ECO:0000256" key="10">
    <source>
        <dbReference type="ARBA" id="ARBA00023242"/>
    </source>
</evidence>
<gene>
    <name evidence="17" type="ORF">DTER00134_LOCUS1008</name>
</gene>
<evidence type="ECO:0000256" key="2">
    <source>
        <dbReference type="ARBA" id="ARBA00004611"/>
    </source>
</evidence>
<dbReference type="PANTHER" id="PTHR19265:SF0">
    <property type="entry name" value="MEIOSIS-SPECIFIC NUCLEAR STRUCTURAL PROTEIN 1"/>
    <property type="match status" value="1"/>
</dbReference>
<evidence type="ECO:0000256" key="12">
    <source>
        <dbReference type="ARBA" id="ARBA00023273"/>
    </source>
</evidence>
<reference evidence="17" key="1">
    <citation type="submission" date="2021-01" db="EMBL/GenBank/DDBJ databases">
        <authorList>
            <person name="Corre E."/>
            <person name="Pelletier E."/>
            <person name="Niang G."/>
            <person name="Scheremetjew M."/>
            <person name="Finn R."/>
            <person name="Kale V."/>
            <person name="Holt S."/>
            <person name="Cochrane G."/>
            <person name="Meng A."/>
            <person name="Brown T."/>
            <person name="Cohen L."/>
        </authorList>
    </citation>
    <scope>NUCLEOTIDE SEQUENCE</scope>
    <source>
        <strain evidence="17">CCMP1320</strain>
    </source>
</reference>
<feature type="coiled-coil region" evidence="14">
    <location>
        <begin position="107"/>
        <end position="373"/>
    </location>
</feature>
<keyword evidence="5" id="KW-0963">Cytoplasm</keyword>
<keyword evidence="10" id="KW-0539">Nucleus</keyword>
<dbReference type="PANTHER" id="PTHR19265">
    <property type="entry name" value="MEIOSIS-SPECIFIC NUCLEAR STRUCTURAL PROTEIN 1"/>
    <property type="match status" value="1"/>
</dbReference>
<feature type="region of interest" description="Disordered" evidence="15">
    <location>
        <begin position="1"/>
        <end position="35"/>
    </location>
</feature>
<dbReference type="InterPro" id="IPR026504">
    <property type="entry name" value="MNS1"/>
</dbReference>
<keyword evidence="7 14" id="KW-0175">Coiled coil</keyword>
<sequence length="498" mass="58598">MSTCHCDIPDGRKPPKRGHLTRAVEQREMKRREHEAVRMEMDKYYAEQRAYDQSAGDPLRDDIKRMGRQAKERQQEAQMLDAMYQAERNNELALLRAEEEERLATVLARRQHEVERSQREVQQLREQSEELRALAEKIRTARVNKERAEQLRDNAQLKAQQQEYDTTFNLYVQRSEAAAAAQEAEALAKRKAMAIKAREVLEEQMAERQDLLKIAEEQAIRERAMVDQVVARIAEENNAEATLRAAKVQETKAFIAQFLEQQEAARRAREARDKAEEQKRLDHWTMVREREAEEAARKAERKAEADRLYEKVRVEMEAANRAREEEEDLINLLRQEEAEAKRRADEEEAKRKAEQMRREMQLANEYQMRLKAQREAQLKADEEAFKATMMARFAEEDRIEQMNAQKRRMRQLEHAREVQRMVDDRRRLYQEQKAREEAEIAAQSAEEARKQVILEAERQKLLAEAAELKDYLPRGVLRDQADIDYINSVLAGTSLNGR</sequence>
<evidence type="ECO:0000313" key="17">
    <source>
        <dbReference type="EMBL" id="CAE0485969.1"/>
    </source>
</evidence>
<comment type="subcellular location">
    <subcellularLocation>
        <location evidence="2">Cytoplasm</location>
        <location evidence="2">Cytoskeleton</location>
        <location evidence="2">Flagellum axoneme</location>
    </subcellularLocation>
    <subcellularLocation>
        <location evidence="1">Nucleus</location>
    </subcellularLocation>
</comment>
<evidence type="ECO:0000256" key="5">
    <source>
        <dbReference type="ARBA" id="ARBA00022490"/>
    </source>
</evidence>
<proteinExistence type="inferred from homology"/>
<evidence type="ECO:0000256" key="11">
    <source>
        <dbReference type="ARBA" id="ARBA00023254"/>
    </source>
</evidence>
<evidence type="ECO:0000256" key="15">
    <source>
        <dbReference type="SAM" id="MobiDB-lite"/>
    </source>
</evidence>
<evidence type="ECO:0000256" key="4">
    <source>
        <dbReference type="ARBA" id="ARBA00014813"/>
    </source>
</evidence>
<keyword evidence="12" id="KW-0966">Cell projection</keyword>
<evidence type="ECO:0000256" key="3">
    <source>
        <dbReference type="ARBA" id="ARBA00009158"/>
    </source>
</evidence>
<evidence type="ECO:0000256" key="14">
    <source>
        <dbReference type="SAM" id="Coils"/>
    </source>
</evidence>
<evidence type="ECO:0000256" key="13">
    <source>
        <dbReference type="ARBA" id="ARBA00046114"/>
    </source>
</evidence>
<accession>A0A7S3QLB5</accession>
<dbReference type="GO" id="GO:0005634">
    <property type="term" value="C:nucleus"/>
    <property type="evidence" value="ECO:0007669"/>
    <property type="project" value="UniProtKB-SubCell"/>
</dbReference>
<dbReference type="GO" id="GO:0051321">
    <property type="term" value="P:meiotic cell cycle"/>
    <property type="evidence" value="ECO:0007669"/>
    <property type="project" value="UniProtKB-KW"/>
</dbReference>
<keyword evidence="8" id="KW-0969">Cilium</keyword>